<protein>
    <submittedName>
        <fullName evidence="1">Uncharacterized protein</fullName>
    </submittedName>
</protein>
<evidence type="ECO:0000313" key="2">
    <source>
        <dbReference type="Proteomes" id="UP000324222"/>
    </source>
</evidence>
<gene>
    <name evidence="1" type="ORF">E2C01_008590</name>
</gene>
<accession>A0A5B7D2S7</accession>
<proteinExistence type="predicted"/>
<dbReference type="AlphaFoldDB" id="A0A5B7D2S7"/>
<evidence type="ECO:0000313" key="1">
    <source>
        <dbReference type="EMBL" id="MPC15788.1"/>
    </source>
</evidence>
<comment type="caution">
    <text evidence="1">The sequence shown here is derived from an EMBL/GenBank/DDBJ whole genome shotgun (WGS) entry which is preliminary data.</text>
</comment>
<keyword evidence="2" id="KW-1185">Reference proteome</keyword>
<organism evidence="1 2">
    <name type="scientific">Portunus trituberculatus</name>
    <name type="common">Swimming crab</name>
    <name type="synonym">Neptunus trituberculatus</name>
    <dbReference type="NCBI Taxonomy" id="210409"/>
    <lineage>
        <taxon>Eukaryota</taxon>
        <taxon>Metazoa</taxon>
        <taxon>Ecdysozoa</taxon>
        <taxon>Arthropoda</taxon>
        <taxon>Crustacea</taxon>
        <taxon>Multicrustacea</taxon>
        <taxon>Malacostraca</taxon>
        <taxon>Eumalacostraca</taxon>
        <taxon>Eucarida</taxon>
        <taxon>Decapoda</taxon>
        <taxon>Pleocyemata</taxon>
        <taxon>Brachyura</taxon>
        <taxon>Eubrachyura</taxon>
        <taxon>Portunoidea</taxon>
        <taxon>Portunidae</taxon>
        <taxon>Portuninae</taxon>
        <taxon>Portunus</taxon>
    </lineage>
</organism>
<dbReference type="EMBL" id="VSRR010000454">
    <property type="protein sequence ID" value="MPC15788.1"/>
    <property type="molecule type" value="Genomic_DNA"/>
</dbReference>
<name>A0A5B7D2S7_PORTR</name>
<dbReference type="Proteomes" id="UP000324222">
    <property type="component" value="Unassembled WGS sequence"/>
</dbReference>
<reference evidence="1 2" key="1">
    <citation type="submission" date="2019-05" db="EMBL/GenBank/DDBJ databases">
        <title>Another draft genome of Portunus trituberculatus and its Hox gene families provides insights of decapod evolution.</title>
        <authorList>
            <person name="Jeong J.-H."/>
            <person name="Song I."/>
            <person name="Kim S."/>
            <person name="Choi T."/>
            <person name="Kim D."/>
            <person name="Ryu S."/>
            <person name="Kim W."/>
        </authorList>
    </citation>
    <scope>NUCLEOTIDE SEQUENCE [LARGE SCALE GENOMIC DNA]</scope>
    <source>
        <tissue evidence="1">Muscle</tissue>
    </source>
</reference>
<sequence>MVVVLEELSKVRRVREEVISRKFKVVGGLSSRVTLLPWRTLPMGGICAITPTCLPVTCSSTLMTQRSNPGMKA</sequence>